<organism evidence="4 5">
    <name type="scientific">Agrobacterium tumefaciens</name>
    <dbReference type="NCBI Taxonomy" id="358"/>
    <lineage>
        <taxon>Bacteria</taxon>
        <taxon>Pseudomonadati</taxon>
        <taxon>Pseudomonadota</taxon>
        <taxon>Alphaproteobacteria</taxon>
        <taxon>Hyphomicrobiales</taxon>
        <taxon>Rhizobiaceae</taxon>
        <taxon>Rhizobium/Agrobacterium group</taxon>
        <taxon>Agrobacterium</taxon>
        <taxon>Agrobacterium tumefaciens complex</taxon>
    </lineage>
</organism>
<feature type="domain" description="Glycosyl transferase family 1" evidence="2">
    <location>
        <begin position="243"/>
        <end position="339"/>
    </location>
</feature>
<dbReference type="CDD" id="cd03801">
    <property type="entry name" value="GT4_PimA-like"/>
    <property type="match status" value="1"/>
</dbReference>
<dbReference type="SUPFAM" id="SSF53756">
    <property type="entry name" value="UDP-Glycosyltransferase/glycogen phosphorylase"/>
    <property type="match status" value="1"/>
</dbReference>
<feature type="domain" description="Glycosyltransferase subfamily 4-like N-terminal" evidence="3">
    <location>
        <begin position="20"/>
        <end position="184"/>
    </location>
</feature>
<dbReference type="GO" id="GO:0016757">
    <property type="term" value="F:glycosyltransferase activity"/>
    <property type="evidence" value="ECO:0007669"/>
    <property type="project" value="InterPro"/>
</dbReference>
<protein>
    <submittedName>
        <fullName evidence="4">Glycosyl transferase</fullName>
    </submittedName>
</protein>
<reference evidence="4 5" key="1">
    <citation type="submission" date="2016-05" db="EMBL/GenBank/DDBJ databases">
        <authorList>
            <person name="Lavstsen T."/>
            <person name="Jespersen J.S."/>
        </authorList>
    </citation>
    <scope>NUCLEOTIDE SEQUENCE [LARGE SCALE GENOMIC DNA]</scope>
    <source>
        <strain evidence="4 5">KCJ1736</strain>
    </source>
</reference>
<dbReference type="InterPro" id="IPR001296">
    <property type="entry name" value="Glyco_trans_1"/>
</dbReference>
<keyword evidence="1 4" id="KW-0808">Transferase</keyword>
<dbReference type="Pfam" id="PF00534">
    <property type="entry name" value="Glycos_transf_1"/>
    <property type="match status" value="1"/>
</dbReference>
<comment type="caution">
    <text evidence="4">The sequence shown here is derived from an EMBL/GenBank/DDBJ whole genome shotgun (WGS) entry which is preliminary data.</text>
</comment>
<sequence length="371" mass="40411">MRPPPKTPTIKTILMTVDAVGGVWRYALDLATGLEDADIEVILTGFGPPPTSRQILEIPRNCRLAWLDAPLDWMADDVAQLVRIPAMIEELALRQEVDLLHLNLPSQAAGLRLEKPVIAVSHSCIPSWFSAVRGTPPPSGWEWHEELGKRGFERADLVLAPSRSHADQLEAIYGALPNLQVVYNSCGDVPDVAEKQDFIVAAGRWWDEGKGGDVLDRAARDAVWPVIMAGSTRGPNGQGIEIANVHVAGECAHRDVLELMHTASIFVSPSLYEPFGLAALEAAKSGCALVLADIPTYRELWDGAAVFACPRDPSSFSAAFNRLAAEASLRNHLAQEARTRSQRFSREAQVNAMLAQYRAMAKRPSSLTAAE</sequence>
<dbReference type="InterPro" id="IPR028098">
    <property type="entry name" value="Glyco_trans_4-like_N"/>
</dbReference>
<evidence type="ECO:0000313" key="5">
    <source>
        <dbReference type="Proteomes" id="UP000077098"/>
    </source>
</evidence>
<dbReference type="EMBL" id="LXPS01000036">
    <property type="protein sequence ID" value="OAE40444.1"/>
    <property type="molecule type" value="Genomic_DNA"/>
</dbReference>
<dbReference type="Pfam" id="PF13439">
    <property type="entry name" value="Glyco_transf_4"/>
    <property type="match status" value="1"/>
</dbReference>
<dbReference type="PANTHER" id="PTHR46401:SF2">
    <property type="entry name" value="GLYCOSYLTRANSFERASE WBBK-RELATED"/>
    <property type="match status" value="1"/>
</dbReference>
<evidence type="ECO:0000256" key="1">
    <source>
        <dbReference type="ARBA" id="ARBA00022679"/>
    </source>
</evidence>
<accession>A0A176X1A4</accession>
<name>A0A176X1A4_AGRTU</name>
<evidence type="ECO:0000259" key="2">
    <source>
        <dbReference type="Pfam" id="PF00534"/>
    </source>
</evidence>
<evidence type="ECO:0000313" key="4">
    <source>
        <dbReference type="EMBL" id="OAE40444.1"/>
    </source>
</evidence>
<dbReference type="PANTHER" id="PTHR46401">
    <property type="entry name" value="GLYCOSYLTRANSFERASE WBBK-RELATED"/>
    <property type="match status" value="1"/>
</dbReference>
<evidence type="ECO:0000259" key="3">
    <source>
        <dbReference type="Pfam" id="PF13439"/>
    </source>
</evidence>
<gene>
    <name evidence="4" type="ORF">A7J57_09145</name>
</gene>
<dbReference type="Gene3D" id="3.40.50.2000">
    <property type="entry name" value="Glycogen Phosphorylase B"/>
    <property type="match status" value="2"/>
</dbReference>
<dbReference type="RefSeq" id="WP_063950196.1">
    <property type="nucleotide sequence ID" value="NZ_LXPS01000036.1"/>
</dbReference>
<dbReference type="Proteomes" id="UP000077098">
    <property type="component" value="Unassembled WGS sequence"/>
</dbReference>
<dbReference type="AlphaFoldDB" id="A0A176X1A4"/>
<proteinExistence type="predicted"/>